<evidence type="ECO:0000313" key="2">
    <source>
        <dbReference type="EMBL" id="CAA7263061.1"/>
    </source>
</evidence>
<comment type="caution">
    <text evidence="2">The sequence shown here is derived from an EMBL/GenBank/DDBJ whole genome shotgun (WGS) entry which is preliminary data.</text>
</comment>
<gene>
    <name evidence="2" type="ORF">AAE3_LOCUS5316</name>
</gene>
<evidence type="ECO:0000256" key="1">
    <source>
        <dbReference type="SAM" id="MobiDB-lite"/>
    </source>
</evidence>
<feature type="region of interest" description="Disordered" evidence="1">
    <location>
        <begin position="1"/>
        <end position="30"/>
    </location>
</feature>
<dbReference type="EMBL" id="CACVBS010000038">
    <property type="protein sequence ID" value="CAA7263061.1"/>
    <property type="molecule type" value="Genomic_DNA"/>
</dbReference>
<protein>
    <submittedName>
        <fullName evidence="2">Uncharacterized protein</fullName>
    </submittedName>
</protein>
<feature type="compositionally biased region" description="Low complexity" evidence="1">
    <location>
        <begin position="234"/>
        <end position="246"/>
    </location>
</feature>
<keyword evidence="3" id="KW-1185">Reference proteome</keyword>
<accession>A0A8S0VZ18</accession>
<dbReference type="Proteomes" id="UP000467700">
    <property type="component" value="Unassembled WGS sequence"/>
</dbReference>
<feature type="compositionally biased region" description="Basic and acidic residues" evidence="1">
    <location>
        <begin position="288"/>
        <end position="301"/>
    </location>
</feature>
<dbReference type="AlphaFoldDB" id="A0A8S0VZ18"/>
<proteinExistence type="predicted"/>
<organism evidence="2 3">
    <name type="scientific">Cyclocybe aegerita</name>
    <name type="common">Black poplar mushroom</name>
    <name type="synonym">Agrocybe aegerita</name>
    <dbReference type="NCBI Taxonomy" id="1973307"/>
    <lineage>
        <taxon>Eukaryota</taxon>
        <taxon>Fungi</taxon>
        <taxon>Dikarya</taxon>
        <taxon>Basidiomycota</taxon>
        <taxon>Agaricomycotina</taxon>
        <taxon>Agaricomycetes</taxon>
        <taxon>Agaricomycetidae</taxon>
        <taxon>Agaricales</taxon>
        <taxon>Agaricineae</taxon>
        <taxon>Bolbitiaceae</taxon>
        <taxon>Cyclocybe</taxon>
    </lineage>
</organism>
<feature type="compositionally biased region" description="Polar residues" evidence="1">
    <location>
        <begin position="110"/>
        <end position="127"/>
    </location>
</feature>
<feature type="compositionally biased region" description="Polar residues" evidence="1">
    <location>
        <begin position="1"/>
        <end position="12"/>
    </location>
</feature>
<evidence type="ECO:0000313" key="3">
    <source>
        <dbReference type="Proteomes" id="UP000467700"/>
    </source>
</evidence>
<sequence length="310" mass="33295">MNSSSPTTSIGSPATLGNDPPLRYTPSPTTPEARLLSRMERMELGLSDIRTALGTLKSTCATLEMQADKLGSEIAELKGLVTPHSSLLNQSVTAIQVSGPLKASPDSDDSGSSTRGLITPRLTTAQVSPGEGRPSHGGSHPLHGILGKRRFSDSEDSQSSSTDGGNELSPKRTGHKRVRFADAEILQPPPVFYIQTPESYRSDTHDETLTEPIGTLGPPVLIIPSHPPPEEPTEAQTAKTEATPPESTLSSAESSCQHELSRRMRRKTRWDPLTGKRIPIPASQAPVEKVESDKDYEHHLSESMSNTSLA</sequence>
<name>A0A8S0VZ18_CYCAE</name>
<feature type="region of interest" description="Disordered" evidence="1">
    <location>
        <begin position="99"/>
        <end position="183"/>
    </location>
</feature>
<feature type="region of interest" description="Disordered" evidence="1">
    <location>
        <begin position="224"/>
        <end position="310"/>
    </location>
</feature>
<reference evidence="2 3" key="1">
    <citation type="submission" date="2020-01" db="EMBL/GenBank/DDBJ databases">
        <authorList>
            <person name="Gupta K D."/>
        </authorList>
    </citation>
    <scope>NUCLEOTIDE SEQUENCE [LARGE SCALE GENOMIC DNA]</scope>
</reference>
<feature type="compositionally biased region" description="Polar residues" evidence="1">
    <location>
        <begin position="247"/>
        <end position="258"/>
    </location>
</feature>
<dbReference type="OrthoDB" id="3017938at2759"/>